<evidence type="ECO:0000256" key="1">
    <source>
        <dbReference type="SAM" id="Phobius"/>
    </source>
</evidence>
<protein>
    <submittedName>
        <fullName evidence="2">DUF998 domain-containing protein</fullName>
    </submittedName>
</protein>
<dbReference type="EMBL" id="CP060820">
    <property type="protein sequence ID" value="QNP40221.1"/>
    <property type="molecule type" value="Genomic_DNA"/>
</dbReference>
<evidence type="ECO:0000313" key="3">
    <source>
        <dbReference type="Proteomes" id="UP000516018"/>
    </source>
</evidence>
<sequence length="210" mass="22152">MKALLAFVSRHAAMVALWLFVASAWLFAARVAEYSHARHPLALLGAAPLPGAAWFNLLAFVLPGLLLASVAMRLRAQLARTGAPQARRWLPRIGAQLMLVAAVAFAAQGVFRLDANELDGAQNGPHAAAWMVWLIGFVAGGVLLGIGLRGAAQWQGLAMVSLAAAVLLPVVALLLPGWVPAGYAQRLAFGLWFAWAIAAEARIAANARNP</sequence>
<feature type="transmembrane region" description="Helical" evidence="1">
    <location>
        <begin position="52"/>
        <end position="72"/>
    </location>
</feature>
<evidence type="ECO:0000313" key="2">
    <source>
        <dbReference type="EMBL" id="QNP40221.1"/>
    </source>
</evidence>
<gene>
    <name evidence="2" type="ORF">H8B22_12095</name>
</gene>
<feature type="transmembrane region" description="Helical" evidence="1">
    <location>
        <begin position="187"/>
        <end position="205"/>
    </location>
</feature>
<dbReference type="Proteomes" id="UP000516018">
    <property type="component" value="Chromosome"/>
</dbReference>
<dbReference type="AlphaFoldDB" id="A0A7H0FW05"/>
<proteinExistence type="predicted"/>
<dbReference type="InterPro" id="IPR009339">
    <property type="entry name" value="DUF998"/>
</dbReference>
<reference evidence="2 3" key="1">
    <citation type="submission" date="2020-08" db="EMBL/GenBank/DDBJ databases">
        <title>Lysobacter sp. II4 sp. nov., isolated from soil.</title>
        <authorList>
            <person name="Woo C.Y."/>
            <person name="Kim J."/>
        </authorList>
    </citation>
    <scope>NUCLEOTIDE SEQUENCE [LARGE SCALE GENOMIC DNA]</scope>
    <source>
        <strain evidence="2 3">II4</strain>
    </source>
</reference>
<feature type="transmembrane region" description="Helical" evidence="1">
    <location>
        <begin position="160"/>
        <end position="181"/>
    </location>
</feature>
<dbReference type="Pfam" id="PF06197">
    <property type="entry name" value="DUF998"/>
    <property type="match status" value="1"/>
</dbReference>
<organism evidence="2 3">
    <name type="scientific">Agrilutibacter terrestris</name>
    <dbReference type="NCBI Taxonomy" id="2865112"/>
    <lineage>
        <taxon>Bacteria</taxon>
        <taxon>Pseudomonadati</taxon>
        <taxon>Pseudomonadota</taxon>
        <taxon>Gammaproteobacteria</taxon>
        <taxon>Lysobacterales</taxon>
        <taxon>Lysobacteraceae</taxon>
        <taxon>Agrilutibacter</taxon>
    </lineage>
</organism>
<keyword evidence="1" id="KW-1133">Transmembrane helix</keyword>
<dbReference type="KEGG" id="lsx:H8B22_12095"/>
<keyword evidence="3" id="KW-1185">Reference proteome</keyword>
<dbReference type="RefSeq" id="WP_187711663.1">
    <property type="nucleotide sequence ID" value="NZ_CP060820.1"/>
</dbReference>
<feature type="transmembrane region" description="Helical" evidence="1">
    <location>
        <begin position="93"/>
        <end position="111"/>
    </location>
</feature>
<name>A0A7H0FW05_9GAMM</name>
<accession>A0A7H0FW05</accession>
<keyword evidence="1" id="KW-0472">Membrane</keyword>
<keyword evidence="1" id="KW-0812">Transmembrane</keyword>
<feature type="transmembrane region" description="Helical" evidence="1">
    <location>
        <begin position="127"/>
        <end position="148"/>
    </location>
</feature>